<organism evidence="2 3">
    <name type="scientific">Angomonas deanei</name>
    <dbReference type="NCBI Taxonomy" id="59799"/>
    <lineage>
        <taxon>Eukaryota</taxon>
        <taxon>Discoba</taxon>
        <taxon>Euglenozoa</taxon>
        <taxon>Kinetoplastea</taxon>
        <taxon>Metakinetoplastina</taxon>
        <taxon>Trypanosomatida</taxon>
        <taxon>Trypanosomatidae</taxon>
        <taxon>Strigomonadinae</taxon>
        <taxon>Angomonas</taxon>
    </lineage>
</organism>
<keyword evidence="3" id="KW-1185">Reference proteome</keyword>
<dbReference type="EMBL" id="LR877153">
    <property type="protein sequence ID" value="CAD2217469.1"/>
    <property type="molecule type" value="Genomic_DNA"/>
</dbReference>
<proteinExistence type="predicted"/>
<evidence type="ECO:0000313" key="2">
    <source>
        <dbReference type="EMBL" id="CAD2217469.1"/>
    </source>
</evidence>
<accession>A0A7G2CD73</accession>
<sequence>MYAMTFGKGTLFTMDTHGGAFESYSGTLFSLFLDGCSSSYYAGRRFTLAQFFERLCKTTLKEFPEIKLNHSTVAPVKFATYQIGFNEKTPDYLGVLGELSKSQEAFVVVNGRGAPYADLIAKSGQILFLLQCKSSVGTPDFTPGKELPKMGFSKGDDADITSLVDIIFRKGELDEIKLQTALELLDFKKGNLRKQFKECAEELSKEKAGKEAGGVNGRSKTSVEKSTPDKADPDAALLKGKLLTSLLMRCLGCTIAVPVFICSDAGGKAAKDTLIGKVQGCSVNSFAWNNPAALLFIGGGIERSLIVEDPFEKVKGPR</sequence>
<feature type="compositionally biased region" description="Basic and acidic residues" evidence="1">
    <location>
        <begin position="221"/>
        <end position="230"/>
    </location>
</feature>
<feature type="region of interest" description="Disordered" evidence="1">
    <location>
        <begin position="210"/>
        <end position="230"/>
    </location>
</feature>
<dbReference type="Proteomes" id="UP000515908">
    <property type="component" value="Chromosome 09"/>
</dbReference>
<evidence type="ECO:0000256" key="1">
    <source>
        <dbReference type="SAM" id="MobiDB-lite"/>
    </source>
</evidence>
<name>A0A7G2CD73_9TRYP</name>
<protein>
    <submittedName>
        <fullName evidence="2">Uncharacterized protein</fullName>
    </submittedName>
</protein>
<dbReference type="AlphaFoldDB" id="A0A7G2CD73"/>
<reference evidence="2 3" key="1">
    <citation type="submission" date="2020-08" db="EMBL/GenBank/DDBJ databases">
        <authorList>
            <person name="Newling K."/>
            <person name="Davey J."/>
            <person name="Forrester S."/>
        </authorList>
    </citation>
    <scope>NUCLEOTIDE SEQUENCE [LARGE SCALE GENOMIC DNA]</scope>
    <source>
        <strain evidence="3">Crithidia deanei Carvalho (ATCC PRA-265)</strain>
    </source>
</reference>
<evidence type="ECO:0000313" key="3">
    <source>
        <dbReference type="Proteomes" id="UP000515908"/>
    </source>
</evidence>
<gene>
    <name evidence="2" type="ORF">ADEAN_000494700</name>
</gene>
<dbReference type="VEuPathDB" id="TriTrypDB:ADEAN_000494700"/>